<keyword evidence="2" id="KW-1185">Reference proteome</keyword>
<name>A0A2H9TNP3_9FUNG</name>
<dbReference type="Proteomes" id="UP000240830">
    <property type="component" value="Unassembled WGS sequence"/>
</dbReference>
<comment type="caution">
    <text evidence="1">The sequence shown here is derived from an EMBL/GenBank/DDBJ whole genome shotgun (WGS) entry which is preliminary data.</text>
</comment>
<proteinExistence type="predicted"/>
<gene>
    <name evidence="1" type="ORF">PSACC_00784</name>
</gene>
<dbReference type="AlphaFoldDB" id="A0A2H9TNP3"/>
<evidence type="ECO:0000313" key="2">
    <source>
        <dbReference type="Proteomes" id="UP000240830"/>
    </source>
</evidence>
<accession>A0A2H9TNP3</accession>
<protein>
    <submittedName>
        <fullName evidence="1">Uncharacterized protein</fullName>
    </submittedName>
</protein>
<evidence type="ECO:0000313" key="1">
    <source>
        <dbReference type="EMBL" id="PJF19375.1"/>
    </source>
</evidence>
<dbReference type="EMBL" id="MTSL01000065">
    <property type="protein sequence ID" value="PJF19375.1"/>
    <property type="molecule type" value="Genomic_DNA"/>
</dbReference>
<reference evidence="1 2" key="1">
    <citation type="submission" date="2016-10" db="EMBL/GenBank/DDBJ databases">
        <title>The genome of Paramicrosporidium saccamoebae is the missing link in understanding Cryptomycota and Microsporidia evolution.</title>
        <authorList>
            <person name="Quandt C.A."/>
            <person name="Beaudet D."/>
            <person name="Corsaro D."/>
            <person name="Michel R."/>
            <person name="Corradi N."/>
            <person name="James T."/>
        </authorList>
    </citation>
    <scope>NUCLEOTIDE SEQUENCE [LARGE SCALE GENOMIC DNA]</scope>
    <source>
        <strain evidence="1 2">KSL3</strain>
    </source>
</reference>
<sequence length="189" mass="21910">MIGCKHFDHRKLHGMTLATLIDKLRTEHNIDPFTSYPPSAVYGSFLKKRMFPHVGYNPKTGQSVPTMRARIEARSFEWKMDPVKRAEMPNQFTTYYSARTVYRIISKESTNQSITLQGKVHLWSLMLSPAEEAARQSEESQGWSQDRPPMSEMPHFVPTIMNSEVSAIKRRIAMLEHEIYRLKSLLPKL</sequence>
<organism evidence="1 2">
    <name type="scientific">Paramicrosporidium saccamoebae</name>
    <dbReference type="NCBI Taxonomy" id="1246581"/>
    <lineage>
        <taxon>Eukaryota</taxon>
        <taxon>Fungi</taxon>
        <taxon>Fungi incertae sedis</taxon>
        <taxon>Cryptomycota</taxon>
        <taxon>Cryptomycota incertae sedis</taxon>
        <taxon>Paramicrosporidium</taxon>
    </lineage>
</organism>